<evidence type="ECO:0000256" key="1">
    <source>
        <dbReference type="SAM" id="MobiDB-lite"/>
    </source>
</evidence>
<protein>
    <submittedName>
        <fullName evidence="3">Uncharacterized protein</fullName>
    </submittedName>
</protein>
<evidence type="ECO:0000313" key="4">
    <source>
        <dbReference type="Proteomes" id="UP001596118"/>
    </source>
</evidence>
<gene>
    <name evidence="3" type="ORF">ACFPM1_04475</name>
</gene>
<dbReference type="AlphaFoldDB" id="A0ABD5QZQ7"/>
<dbReference type="Pfam" id="PF24363">
    <property type="entry name" value="DUF7519"/>
    <property type="match status" value="1"/>
</dbReference>
<proteinExistence type="predicted"/>
<keyword evidence="2" id="KW-1133">Transmembrane helix</keyword>
<feature type="transmembrane region" description="Helical" evidence="2">
    <location>
        <begin position="41"/>
        <end position="60"/>
    </location>
</feature>
<evidence type="ECO:0000313" key="3">
    <source>
        <dbReference type="EMBL" id="MFC5278021.1"/>
    </source>
</evidence>
<dbReference type="RefSeq" id="WP_379787241.1">
    <property type="nucleotide sequence ID" value="NZ_JANHDM010000001.1"/>
</dbReference>
<comment type="caution">
    <text evidence="3">The sequence shown here is derived from an EMBL/GenBank/DDBJ whole genome shotgun (WGS) entry which is preliminary data.</text>
</comment>
<keyword evidence="2" id="KW-0472">Membrane</keyword>
<sequence>MVAVSANRDRGPDAGGNRGSDAGRDGGPETREGRERDARPPTLAVVVSLVAAAVATLAALVADPTGGAVVGVSVVAFAGGALLGSARVLSWGAAAGVAGIALAAGFGGGAEPLLVAGVALAVAWDAADHGLSLGRQVGRAARTRRNVAVHAGTSLLAGTLSAGVVYGTYVAAAGGQPIAALALLCFGGVVLASAFR</sequence>
<organism evidence="3 4">
    <name type="scientific">Halorubrum rubrum</name>
    <dbReference type="NCBI Taxonomy" id="1126240"/>
    <lineage>
        <taxon>Archaea</taxon>
        <taxon>Methanobacteriati</taxon>
        <taxon>Methanobacteriota</taxon>
        <taxon>Stenosarchaea group</taxon>
        <taxon>Halobacteria</taxon>
        <taxon>Halobacteriales</taxon>
        <taxon>Haloferacaceae</taxon>
        <taxon>Halorubrum</taxon>
    </lineage>
</organism>
<feature type="transmembrane region" description="Helical" evidence="2">
    <location>
        <begin position="88"/>
        <end position="107"/>
    </location>
</feature>
<feature type="transmembrane region" description="Helical" evidence="2">
    <location>
        <begin position="113"/>
        <end position="134"/>
    </location>
</feature>
<dbReference type="EMBL" id="JBHSKY010000006">
    <property type="protein sequence ID" value="MFC5278021.1"/>
    <property type="molecule type" value="Genomic_DNA"/>
</dbReference>
<name>A0ABD5QZQ7_9EURY</name>
<reference evidence="3 4" key="1">
    <citation type="journal article" date="2019" name="Int. J. Syst. Evol. Microbiol.">
        <title>The Global Catalogue of Microorganisms (GCM) 10K type strain sequencing project: providing services to taxonomists for standard genome sequencing and annotation.</title>
        <authorList>
            <consortium name="The Broad Institute Genomics Platform"/>
            <consortium name="The Broad Institute Genome Sequencing Center for Infectious Disease"/>
            <person name="Wu L."/>
            <person name="Ma J."/>
        </authorList>
    </citation>
    <scope>NUCLEOTIDE SEQUENCE [LARGE SCALE GENOMIC DNA]</scope>
    <source>
        <strain evidence="3 4">CGMCC 1.12124</strain>
    </source>
</reference>
<feature type="compositionally biased region" description="Basic and acidic residues" evidence="1">
    <location>
        <begin position="21"/>
        <end position="39"/>
    </location>
</feature>
<feature type="transmembrane region" description="Helical" evidence="2">
    <location>
        <begin position="146"/>
        <end position="172"/>
    </location>
</feature>
<accession>A0ABD5QZQ7</accession>
<feature type="transmembrane region" description="Helical" evidence="2">
    <location>
        <begin position="66"/>
        <end position="83"/>
    </location>
</feature>
<evidence type="ECO:0000256" key="2">
    <source>
        <dbReference type="SAM" id="Phobius"/>
    </source>
</evidence>
<keyword evidence="4" id="KW-1185">Reference proteome</keyword>
<dbReference type="Proteomes" id="UP001596118">
    <property type="component" value="Unassembled WGS sequence"/>
</dbReference>
<feature type="transmembrane region" description="Helical" evidence="2">
    <location>
        <begin position="178"/>
        <end position="195"/>
    </location>
</feature>
<dbReference type="InterPro" id="IPR055941">
    <property type="entry name" value="DUF7519"/>
</dbReference>
<feature type="region of interest" description="Disordered" evidence="1">
    <location>
        <begin position="1"/>
        <end position="39"/>
    </location>
</feature>
<keyword evidence="2" id="KW-0812">Transmembrane</keyword>